<dbReference type="OrthoDB" id="1879425at2759"/>
<name>A0A9R0JFV4_SPIOL</name>
<dbReference type="RefSeq" id="XP_021866327.1">
    <property type="nucleotide sequence ID" value="XM_022010635.2"/>
</dbReference>
<reference evidence="6" key="2">
    <citation type="submission" date="2025-08" db="UniProtKB">
        <authorList>
            <consortium name="RefSeq"/>
        </authorList>
    </citation>
    <scope>IDENTIFICATION</scope>
    <source>
        <tissue evidence="6">Leaf</tissue>
    </source>
</reference>
<evidence type="ECO:0000259" key="4">
    <source>
        <dbReference type="Pfam" id="PF03763"/>
    </source>
</evidence>
<sequence length="411" mass="47025">MEGLLNQVRLRFSGKEEFGSTRDRRTSSFRGGRKPQKWPRRQLPRQMSFKEPTEEAEYAAAVAAAAFAITSLESDNTDQRTPDVGLQFSLPRIISGIVDRIAAAAEPGEALKRNSDEYYHAEEKEMIPEKTIHPVPSIRRIPTMPKKRLTFADEQQDDTSMPYNFVEMTPNFDEEEPEDAKKMKPVIPFTTKSPSVKRTPTFGEGRSPSVRRTSTFGEEQLQNSKTRKQESSAPGIFPPSPIRHPPSVPPLIQPTAPPKRAQETRRGRTDTDTDADADAWEIDEMAKIKQRYEKLNATILEWEEKKKKKARRKLETKEVRFKSKQDSSCYKIRKGFLTKICLQESQSNQGKRKAKALQNYQIEMERIKQIADGARAQAKEKRRNEELKVMDKANKYRATGEPPLPPMCLCL</sequence>
<dbReference type="AlphaFoldDB" id="A0A9R0JFV4"/>
<feature type="coiled-coil region" evidence="2">
    <location>
        <begin position="285"/>
        <end position="320"/>
    </location>
</feature>
<organism evidence="5 6">
    <name type="scientific">Spinacia oleracea</name>
    <name type="common">Spinach</name>
    <dbReference type="NCBI Taxonomy" id="3562"/>
    <lineage>
        <taxon>Eukaryota</taxon>
        <taxon>Viridiplantae</taxon>
        <taxon>Streptophyta</taxon>
        <taxon>Embryophyta</taxon>
        <taxon>Tracheophyta</taxon>
        <taxon>Spermatophyta</taxon>
        <taxon>Magnoliopsida</taxon>
        <taxon>eudicotyledons</taxon>
        <taxon>Gunneridae</taxon>
        <taxon>Pentapetalae</taxon>
        <taxon>Caryophyllales</taxon>
        <taxon>Chenopodiaceae</taxon>
        <taxon>Chenopodioideae</taxon>
        <taxon>Anserineae</taxon>
        <taxon>Spinacia</taxon>
    </lineage>
</organism>
<evidence type="ECO:0000313" key="5">
    <source>
        <dbReference type="Proteomes" id="UP000813463"/>
    </source>
</evidence>
<evidence type="ECO:0000256" key="1">
    <source>
        <dbReference type="ARBA" id="ARBA00005711"/>
    </source>
</evidence>
<keyword evidence="2" id="KW-0175">Coiled coil</keyword>
<dbReference type="GeneID" id="110805033"/>
<feature type="region of interest" description="Disordered" evidence="3">
    <location>
        <begin position="378"/>
        <end position="398"/>
    </location>
</feature>
<keyword evidence="5" id="KW-1185">Reference proteome</keyword>
<feature type="domain" description="Remorin C-terminal" evidence="4">
    <location>
        <begin position="274"/>
        <end position="333"/>
    </location>
</feature>
<feature type="region of interest" description="Disordered" evidence="3">
    <location>
        <begin position="172"/>
        <end position="276"/>
    </location>
</feature>
<gene>
    <name evidence="6" type="primary">LOC110805033</name>
</gene>
<proteinExistence type="inferred from homology"/>
<feature type="compositionally biased region" description="Basic and acidic residues" evidence="3">
    <location>
        <begin position="260"/>
        <end position="271"/>
    </location>
</feature>
<feature type="compositionally biased region" description="Basic and acidic residues" evidence="3">
    <location>
        <begin position="378"/>
        <end position="394"/>
    </location>
</feature>
<protein>
    <submittedName>
        <fullName evidence="6">Uncharacterized protein isoform X1</fullName>
    </submittedName>
</protein>
<feature type="compositionally biased region" description="Basic and acidic residues" evidence="3">
    <location>
        <begin position="16"/>
        <end position="26"/>
    </location>
</feature>
<accession>A0A9R0JFV4</accession>
<reference evidence="5" key="1">
    <citation type="journal article" date="2021" name="Nat. Commun.">
        <title>Genomic analyses provide insights into spinach domestication and the genetic basis of agronomic traits.</title>
        <authorList>
            <person name="Cai X."/>
            <person name="Sun X."/>
            <person name="Xu C."/>
            <person name="Sun H."/>
            <person name="Wang X."/>
            <person name="Ge C."/>
            <person name="Zhang Z."/>
            <person name="Wang Q."/>
            <person name="Fei Z."/>
            <person name="Jiao C."/>
            <person name="Wang Q."/>
        </authorList>
    </citation>
    <scope>NUCLEOTIDE SEQUENCE [LARGE SCALE GENOMIC DNA]</scope>
    <source>
        <strain evidence="5">cv. Varoflay</strain>
    </source>
</reference>
<dbReference type="InterPro" id="IPR005516">
    <property type="entry name" value="Remorin_C"/>
</dbReference>
<evidence type="ECO:0000256" key="3">
    <source>
        <dbReference type="SAM" id="MobiDB-lite"/>
    </source>
</evidence>
<feature type="domain" description="Remorin C-terminal" evidence="4">
    <location>
        <begin position="342"/>
        <end position="403"/>
    </location>
</feature>
<feature type="compositionally biased region" description="Basic residues" evidence="3">
    <location>
        <begin position="31"/>
        <end position="43"/>
    </location>
</feature>
<dbReference type="Proteomes" id="UP000813463">
    <property type="component" value="Chromosome 5"/>
</dbReference>
<feature type="compositionally biased region" description="Pro residues" evidence="3">
    <location>
        <begin position="236"/>
        <end position="257"/>
    </location>
</feature>
<dbReference type="PANTHER" id="PTHR31471">
    <property type="entry name" value="OS02G0116800 PROTEIN"/>
    <property type="match status" value="1"/>
</dbReference>
<evidence type="ECO:0000313" key="6">
    <source>
        <dbReference type="RefSeq" id="XP_021866327.1"/>
    </source>
</evidence>
<feature type="region of interest" description="Disordered" evidence="3">
    <location>
        <begin position="16"/>
        <end position="52"/>
    </location>
</feature>
<dbReference type="KEGG" id="soe:110805033"/>
<dbReference type="PANTHER" id="PTHR31471:SF51">
    <property type="entry name" value="REMORIN FAMILY PROTEIN"/>
    <property type="match status" value="1"/>
</dbReference>
<feature type="compositionally biased region" description="Polar residues" evidence="3">
    <location>
        <begin position="210"/>
        <end position="224"/>
    </location>
</feature>
<evidence type="ECO:0000256" key="2">
    <source>
        <dbReference type="SAM" id="Coils"/>
    </source>
</evidence>
<comment type="similarity">
    <text evidence="1">Belongs to the remorin family.</text>
</comment>
<dbReference type="Pfam" id="PF03763">
    <property type="entry name" value="Remorin_C"/>
    <property type="match status" value="2"/>
</dbReference>